<evidence type="ECO:0000256" key="2">
    <source>
        <dbReference type="ARBA" id="ARBA00009928"/>
    </source>
</evidence>
<keyword evidence="6" id="KW-0186">Copper</keyword>
<evidence type="ECO:0000256" key="1">
    <source>
        <dbReference type="ARBA" id="ARBA00001973"/>
    </source>
</evidence>
<protein>
    <recommendedName>
        <fullName evidence="3">tyrosinase</fullName>
        <ecNumber evidence="3">1.14.18.1</ecNumber>
    </recommendedName>
</protein>
<feature type="signal peptide" evidence="11">
    <location>
        <begin position="1"/>
        <end position="21"/>
    </location>
</feature>
<evidence type="ECO:0000256" key="7">
    <source>
        <dbReference type="ARBA" id="ARBA00023033"/>
    </source>
</evidence>
<evidence type="ECO:0000256" key="4">
    <source>
        <dbReference type="ARBA" id="ARBA00022723"/>
    </source>
</evidence>
<dbReference type="PRINTS" id="PR00092">
    <property type="entry name" value="TYROSINASE"/>
</dbReference>
<comment type="cofactor">
    <cofactor evidence="1">
        <name>Cu(2+)</name>
        <dbReference type="ChEBI" id="CHEBI:29036"/>
    </cofactor>
</comment>
<dbReference type="EMBL" id="CABFNS010000898">
    <property type="protein sequence ID" value="VUC34921.1"/>
    <property type="molecule type" value="Genomic_DNA"/>
</dbReference>
<feature type="chain" id="PRO_5046722514" description="tyrosinase" evidence="11">
    <location>
        <begin position="22"/>
        <end position="552"/>
    </location>
</feature>
<dbReference type="PROSITE" id="PS00498">
    <property type="entry name" value="TYROSINASE_2"/>
    <property type="match status" value="1"/>
</dbReference>
<dbReference type="Gene3D" id="1.10.1280.10">
    <property type="entry name" value="Di-copper center containing domain from catechol oxidase"/>
    <property type="match status" value="1"/>
</dbReference>
<feature type="domain" description="Tyrosinase copper-binding" evidence="13">
    <location>
        <begin position="296"/>
        <end position="307"/>
    </location>
</feature>
<keyword evidence="8" id="KW-0470">Melanin biosynthesis</keyword>
<dbReference type="EC" id="1.14.18.1" evidence="3"/>
<comment type="similarity">
    <text evidence="2">Belongs to the tyrosinase family.</text>
</comment>
<dbReference type="Proteomes" id="UP000766486">
    <property type="component" value="Unassembled WGS sequence"/>
</dbReference>
<dbReference type="InterPro" id="IPR002227">
    <property type="entry name" value="Tyrosinase_Cu-bd"/>
</dbReference>
<comment type="catalytic activity">
    <reaction evidence="9">
        <text>2 L-dopa + O2 = 2 L-dopaquinone + 2 H2O</text>
        <dbReference type="Rhea" id="RHEA:34287"/>
        <dbReference type="ChEBI" id="CHEBI:15377"/>
        <dbReference type="ChEBI" id="CHEBI:15379"/>
        <dbReference type="ChEBI" id="CHEBI:57504"/>
        <dbReference type="ChEBI" id="CHEBI:57924"/>
        <dbReference type="EC" id="1.14.18.1"/>
    </reaction>
</comment>
<keyword evidence="4" id="KW-0479">Metal-binding</keyword>
<comment type="catalytic activity">
    <reaction evidence="10">
        <text>L-tyrosine + O2 = L-dopaquinone + H2O</text>
        <dbReference type="Rhea" id="RHEA:18117"/>
        <dbReference type="ChEBI" id="CHEBI:15377"/>
        <dbReference type="ChEBI" id="CHEBI:15379"/>
        <dbReference type="ChEBI" id="CHEBI:57924"/>
        <dbReference type="ChEBI" id="CHEBI:58315"/>
        <dbReference type="EC" id="1.14.18.1"/>
    </reaction>
</comment>
<dbReference type="PANTHER" id="PTHR11474">
    <property type="entry name" value="TYROSINASE FAMILY MEMBER"/>
    <property type="match status" value="1"/>
</dbReference>
<keyword evidence="7" id="KW-0503">Monooxygenase</keyword>
<evidence type="ECO:0000256" key="11">
    <source>
        <dbReference type="SAM" id="SignalP"/>
    </source>
</evidence>
<keyword evidence="11" id="KW-0732">Signal</keyword>
<dbReference type="InterPro" id="IPR008922">
    <property type="entry name" value="Di-copper_centre_dom_sf"/>
</dbReference>
<dbReference type="SUPFAM" id="SSF48056">
    <property type="entry name" value="Di-copper centre-containing domain"/>
    <property type="match status" value="1"/>
</dbReference>
<dbReference type="InterPro" id="IPR041640">
    <property type="entry name" value="Tyrosinase_C"/>
</dbReference>
<dbReference type="InterPro" id="IPR050316">
    <property type="entry name" value="Tyrosinase/Hemocyanin"/>
</dbReference>
<dbReference type="Pfam" id="PF00264">
    <property type="entry name" value="Tyrosinase"/>
    <property type="match status" value="1"/>
</dbReference>
<feature type="domain" description="Tyrosinase copper-binding" evidence="12">
    <location>
        <begin position="109"/>
        <end position="126"/>
    </location>
</feature>
<evidence type="ECO:0000313" key="14">
    <source>
        <dbReference type="EMBL" id="VUC34921.1"/>
    </source>
</evidence>
<keyword evidence="15" id="KW-1185">Reference proteome</keyword>
<evidence type="ECO:0000256" key="5">
    <source>
        <dbReference type="ARBA" id="ARBA00023002"/>
    </source>
</evidence>
<proteinExistence type="inferred from homology"/>
<dbReference type="PROSITE" id="PS00497">
    <property type="entry name" value="TYROSINASE_1"/>
    <property type="match status" value="1"/>
</dbReference>
<dbReference type="Pfam" id="PF18132">
    <property type="entry name" value="Tyrosinase_C"/>
    <property type="match status" value="1"/>
</dbReference>
<comment type="caution">
    <text evidence="14">The sequence shown here is derived from an EMBL/GenBank/DDBJ whole genome shotgun (WGS) entry which is preliminary data.</text>
</comment>
<gene>
    <name evidence="14" type="ORF">CLO192961_LOCUS398900</name>
</gene>
<sequence length="552" mass="62441">MILQRVAALLCFTPLAAVAAGADRHYPITGVPVDPRAGGVPLRRNIDELEAVGGEQWDLFIRSLLAMHEAPASDEFSYFQIAGIHGKPFTEWNSSGKKKADGWQGYCPHNEKIFLPWHRTFVLLYEQVLVEQAKRLARDYPHRYRYQYMQAAENLRSPYWDWGLGHGVPQATVPETIRIRIPKGEILEETEVSNPLVTFRFPPEVLDGPYSDFDPSNRTQIYRCPSPEKYPDSANKDLSRRPYKNWIYECFTRAENYSDFASTSDRGISLEQIHNGIHWDGACGGQFLATEFSAFDPLFMLHHTNVDRLWAYWQAISPDHGIFHEPYLGSSRFSTPNGTTISTDSPLEPFYKSDKDFHSTRSVSRIRDLGYSYFGLEHWEKSEAQMKHDAQGVINRLYGPNATDPEPLIQINKSTTTRFMAHVQLDVSGLDRPCTLEFYLGPKHAGSFVVMAQPEEGMLYGGIPLTKAIGESGMRWMAATSIVQWIQSSLEISVLKRGGEQISLGSVSGLEVEIESAYFLRPKAEGELPAHNQSTRWPVRVKERTEVATGGE</sequence>
<name>A0ABY6UY83_BIOOC</name>
<evidence type="ECO:0000259" key="12">
    <source>
        <dbReference type="PROSITE" id="PS00497"/>
    </source>
</evidence>
<accession>A0ABY6UY83</accession>
<organism evidence="14 15">
    <name type="scientific">Bionectria ochroleuca</name>
    <name type="common">Gliocladium roseum</name>
    <dbReference type="NCBI Taxonomy" id="29856"/>
    <lineage>
        <taxon>Eukaryota</taxon>
        <taxon>Fungi</taxon>
        <taxon>Dikarya</taxon>
        <taxon>Ascomycota</taxon>
        <taxon>Pezizomycotina</taxon>
        <taxon>Sordariomycetes</taxon>
        <taxon>Hypocreomycetidae</taxon>
        <taxon>Hypocreales</taxon>
        <taxon>Bionectriaceae</taxon>
        <taxon>Clonostachys</taxon>
    </lineage>
</organism>
<keyword evidence="5" id="KW-0560">Oxidoreductase</keyword>
<evidence type="ECO:0000256" key="6">
    <source>
        <dbReference type="ARBA" id="ARBA00023008"/>
    </source>
</evidence>
<evidence type="ECO:0000256" key="9">
    <source>
        <dbReference type="ARBA" id="ARBA00048233"/>
    </source>
</evidence>
<evidence type="ECO:0000313" key="15">
    <source>
        <dbReference type="Proteomes" id="UP000766486"/>
    </source>
</evidence>
<evidence type="ECO:0000259" key="13">
    <source>
        <dbReference type="PROSITE" id="PS00498"/>
    </source>
</evidence>
<evidence type="ECO:0000256" key="10">
    <source>
        <dbReference type="ARBA" id="ARBA00048881"/>
    </source>
</evidence>
<dbReference type="PANTHER" id="PTHR11474:SF76">
    <property type="entry name" value="SHKT DOMAIN-CONTAINING PROTEIN"/>
    <property type="match status" value="1"/>
</dbReference>
<evidence type="ECO:0000256" key="3">
    <source>
        <dbReference type="ARBA" id="ARBA00011906"/>
    </source>
</evidence>
<evidence type="ECO:0000256" key="8">
    <source>
        <dbReference type="ARBA" id="ARBA00023101"/>
    </source>
</evidence>
<reference evidence="14 15" key="1">
    <citation type="submission" date="2019-06" db="EMBL/GenBank/DDBJ databases">
        <authorList>
            <person name="Broberg M."/>
        </authorList>
    </citation>
    <scope>NUCLEOTIDE SEQUENCE [LARGE SCALE GENOMIC DNA]</scope>
</reference>